<feature type="transmembrane region" description="Helical" evidence="2">
    <location>
        <begin position="12"/>
        <end position="34"/>
    </location>
</feature>
<keyword evidence="2" id="KW-0812">Transmembrane</keyword>
<gene>
    <name evidence="3" type="ORF">Naga_100044g32</name>
</gene>
<evidence type="ECO:0000256" key="1">
    <source>
        <dbReference type="SAM" id="MobiDB-lite"/>
    </source>
</evidence>
<keyword evidence="4" id="KW-1185">Reference proteome</keyword>
<proteinExistence type="predicted"/>
<dbReference type="EMBL" id="AZIL01000355">
    <property type="protein sequence ID" value="EWM28071.1"/>
    <property type="molecule type" value="Genomic_DNA"/>
</dbReference>
<feature type="compositionally biased region" description="Low complexity" evidence="1">
    <location>
        <begin position="62"/>
        <end position="73"/>
    </location>
</feature>
<comment type="caution">
    <text evidence="3">The sequence shown here is derived from an EMBL/GenBank/DDBJ whole genome shotgun (WGS) entry which is preliminary data.</text>
</comment>
<feature type="region of interest" description="Disordered" evidence="1">
    <location>
        <begin position="62"/>
        <end position="83"/>
    </location>
</feature>
<evidence type="ECO:0000313" key="4">
    <source>
        <dbReference type="Proteomes" id="UP000019335"/>
    </source>
</evidence>
<sequence length="136" mass="15432">MFVFWFHCEHGTVLFTCFFSLLTSCCLHFSLTAYPKLPFARRTSTRTTFPIHFSYSASSFGSFSSASSSHNASNPQKPSPPVSWTSIADEEVNEFRSNPRLCFRLVNETLWFTLSRFVPALLPVVLLPRPAWPSPC</sequence>
<reference evidence="3 4" key="1">
    <citation type="journal article" date="2014" name="Mol. Plant">
        <title>Chromosome Scale Genome Assembly and Transcriptome Profiling of Nannochloropsis gaditana in Nitrogen Depletion.</title>
        <authorList>
            <person name="Corteggiani Carpinelli E."/>
            <person name="Telatin A."/>
            <person name="Vitulo N."/>
            <person name="Forcato C."/>
            <person name="D'Angelo M."/>
            <person name="Schiavon R."/>
            <person name="Vezzi A."/>
            <person name="Giacometti G.M."/>
            <person name="Morosinotto T."/>
            <person name="Valle G."/>
        </authorList>
    </citation>
    <scope>NUCLEOTIDE SEQUENCE [LARGE SCALE GENOMIC DNA]</scope>
    <source>
        <strain evidence="3 4">B-31</strain>
    </source>
</reference>
<dbReference type="AlphaFoldDB" id="W7U5I9"/>
<name>W7U5I9_9STRA</name>
<keyword evidence="2" id="KW-1133">Transmembrane helix</keyword>
<organism evidence="3 4">
    <name type="scientific">Nannochloropsis gaditana</name>
    <dbReference type="NCBI Taxonomy" id="72520"/>
    <lineage>
        <taxon>Eukaryota</taxon>
        <taxon>Sar</taxon>
        <taxon>Stramenopiles</taxon>
        <taxon>Ochrophyta</taxon>
        <taxon>Eustigmatophyceae</taxon>
        <taxon>Eustigmatales</taxon>
        <taxon>Monodopsidaceae</taxon>
        <taxon>Nannochloropsis</taxon>
    </lineage>
</organism>
<keyword evidence="2" id="KW-0472">Membrane</keyword>
<dbReference type="Proteomes" id="UP000019335">
    <property type="component" value="Chromosome 5"/>
</dbReference>
<accession>W7U5I9</accession>
<evidence type="ECO:0000256" key="2">
    <source>
        <dbReference type="SAM" id="Phobius"/>
    </source>
</evidence>
<evidence type="ECO:0000313" key="3">
    <source>
        <dbReference type="EMBL" id="EWM28071.1"/>
    </source>
</evidence>
<protein>
    <submittedName>
        <fullName evidence="3">Uncharacterized protein</fullName>
    </submittedName>
</protein>